<sequence length="138" mass="15594">MNTPNLRFKGFIDSWKKCKIGDFFEHLATGSTPSRLKPEYFNGDIPWISSGELKSHYVSSTKEYITIEAIKKTNLKIHPAGTLFIAITGLEAKGTRSSAAINTVPMTTNQSCLAFPLNKYIVLDFLYHWYKKMVNKLG</sequence>
<dbReference type="PANTHER" id="PTHR30408">
    <property type="entry name" value="TYPE-1 RESTRICTION ENZYME ECOKI SPECIFICITY PROTEIN"/>
    <property type="match status" value="1"/>
</dbReference>
<dbReference type="REBASE" id="80274">
    <property type="entry name" value="S.Bwa9140ORF2278P"/>
</dbReference>
<proteinExistence type="inferred from homology"/>
<dbReference type="InterPro" id="IPR052021">
    <property type="entry name" value="Type-I_RS_S_subunit"/>
</dbReference>
<dbReference type="Proteomes" id="UP000018890">
    <property type="component" value="Unassembled WGS sequence"/>
</dbReference>
<evidence type="ECO:0000313" key="6">
    <source>
        <dbReference type="Proteomes" id="UP000018890"/>
    </source>
</evidence>
<dbReference type="EMBL" id="BAUT01000020">
    <property type="protein sequence ID" value="GAE26238.1"/>
    <property type="molecule type" value="Genomic_DNA"/>
</dbReference>
<protein>
    <submittedName>
        <fullName evidence="5">Type I restriction-modification system</fullName>
    </submittedName>
</protein>
<keyword evidence="6" id="KW-1185">Reference proteome</keyword>
<evidence type="ECO:0000256" key="1">
    <source>
        <dbReference type="ARBA" id="ARBA00010923"/>
    </source>
</evidence>
<keyword evidence="3" id="KW-0238">DNA-binding</keyword>
<dbReference type="SUPFAM" id="SSF116734">
    <property type="entry name" value="DNA methylase specificity domain"/>
    <property type="match status" value="1"/>
</dbReference>
<dbReference type="AlphaFoldDB" id="W4Q3D5"/>
<keyword evidence="2" id="KW-0680">Restriction system</keyword>
<dbReference type="OrthoDB" id="9795776at2"/>
<dbReference type="GO" id="GO:0009307">
    <property type="term" value="P:DNA restriction-modification system"/>
    <property type="evidence" value="ECO:0007669"/>
    <property type="project" value="UniProtKB-KW"/>
</dbReference>
<reference evidence="5" key="1">
    <citation type="journal article" date="2014" name="Genome Announc.">
        <title>Draft Genome Sequences of Three Alkaliphilic Bacillus Strains, Bacillus wakoensis JCM 9140T, Bacillus akibai JCM 9157T, and Bacillus hemicellulosilyticus JCM 9152T.</title>
        <authorList>
            <person name="Yuki M."/>
            <person name="Oshima K."/>
            <person name="Suda W."/>
            <person name="Oshida Y."/>
            <person name="Kitamura K."/>
            <person name="Iida T."/>
            <person name="Hattori M."/>
            <person name="Ohkuma M."/>
        </authorList>
    </citation>
    <scope>NUCLEOTIDE SEQUENCE [LARGE SCALE GENOMIC DNA]</scope>
    <source>
        <strain evidence="5">JCM 9140</strain>
    </source>
</reference>
<accession>W4Q3D5</accession>
<evidence type="ECO:0000256" key="2">
    <source>
        <dbReference type="ARBA" id="ARBA00022747"/>
    </source>
</evidence>
<dbReference type="PANTHER" id="PTHR30408:SF12">
    <property type="entry name" value="TYPE I RESTRICTION ENZYME MJAVIII SPECIFICITY SUBUNIT"/>
    <property type="match status" value="1"/>
</dbReference>
<evidence type="ECO:0000313" key="5">
    <source>
        <dbReference type="EMBL" id="GAE26238.1"/>
    </source>
</evidence>
<dbReference type="STRING" id="1236970.JCM9140_2277"/>
<comment type="caution">
    <text evidence="5">The sequence shown here is derived from an EMBL/GenBank/DDBJ whole genome shotgun (WGS) entry which is preliminary data.</text>
</comment>
<evidence type="ECO:0000256" key="3">
    <source>
        <dbReference type="ARBA" id="ARBA00023125"/>
    </source>
</evidence>
<dbReference type="InterPro" id="IPR000055">
    <property type="entry name" value="Restrct_endonuc_typeI_TRD"/>
</dbReference>
<dbReference type="Gene3D" id="3.90.220.20">
    <property type="entry name" value="DNA methylase specificity domains"/>
    <property type="match status" value="1"/>
</dbReference>
<comment type="similarity">
    <text evidence="1">Belongs to the type-I restriction system S methylase family.</text>
</comment>
<name>W4Q3D5_9BACI</name>
<dbReference type="Pfam" id="PF01420">
    <property type="entry name" value="Methylase_S"/>
    <property type="match status" value="1"/>
</dbReference>
<evidence type="ECO:0000259" key="4">
    <source>
        <dbReference type="Pfam" id="PF01420"/>
    </source>
</evidence>
<dbReference type="GO" id="GO:0003677">
    <property type="term" value="F:DNA binding"/>
    <property type="evidence" value="ECO:0007669"/>
    <property type="project" value="UniProtKB-KW"/>
</dbReference>
<dbReference type="RefSeq" id="WP_034745588.1">
    <property type="nucleotide sequence ID" value="NZ_BAUT01000020.1"/>
</dbReference>
<dbReference type="InterPro" id="IPR044946">
    <property type="entry name" value="Restrct_endonuc_typeI_TRD_sf"/>
</dbReference>
<gene>
    <name evidence="5" type="ORF">JCM9140_2277</name>
</gene>
<feature type="domain" description="Type I restriction modification DNA specificity" evidence="4">
    <location>
        <begin position="14"/>
        <end position="137"/>
    </location>
</feature>
<organism evidence="5 6">
    <name type="scientific">Halalkalibacter wakoensis JCM 9140</name>
    <dbReference type="NCBI Taxonomy" id="1236970"/>
    <lineage>
        <taxon>Bacteria</taxon>
        <taxon>Bacillati</taxon>
        <taxon>Bacillota</taxon>
        <taxon>Bacilli</taxon>
        <taxon>Bacillales</taxon>
        <taxon>Bacillaceae</taxon>
        <taxon>Halalkalibacter</taxon>
    </lineage>
</organism>